<proteinExistence type="inferred from homology"/>
<dbReference type="InterPro" id="IPR039425">
    <property type="entry name" value="RNA_pol_sigma-70-like"/>
</dbReference>
<dbReference type="RefSeq" id="WP_179797108.1">
    <property type="nucleotide sequence ID" value="NZ_BAABHP010000002.1"/>
</dbReference>
<evidence type="ECO:0000313" key="9">
    <source>
        <dbReference type="EMBL" id="NYD39842.1"/>
    </source>
</evidence>
<name>A0A7Y9E2S2_9PSEU</name>
<dbReference type="PANTHER" id="PTHR43133:SF8">
    <property type="entry name" value="RNA POLYMERASE SIGMA FACTOR HI_1459-RELATED"/>
    <property type="match status" value="1"/>
</dbReference>
<accession>A0A7Y9E2S2</accession>
<keyword evidence="2" id="KW-0805">Transcription regulation</keyword>
<comment type="caution">
    <text evidence="9">The sequence shown here is derived from an EMBL/GenBank/DDBJ whole genome shotgun (WGS) entry which is preliminary data.</text>
</comment>
<dbReference type="GO" id="GO:0006352">
    <property type="term" value="P:DNA-templated transcription initiation"/>
    <property type="evidence" value="ECO:0007669"/>
    <property type="project" value="InterPro"/>
</dbReference>
<evidence type="ECO:0000256" key="6">
    <source>
        <dbReference type="SAM" id="MobiDB-lite"/>
    </source>
</evidence>
<dbReference type="Gene3D" id="1.10.1740.10">
    <property type="match status" value="1"/>
</dbReference>
<evidence type="ECO:0000256" key="5">
    <source>
        <dbReference type="ARBA" id="ARBA00023163"/>
    </source>
</evidence>
<keyword evidence="3" id="KW-0731">Sigma factor</keyword>
<keyword evidence="5" id="KW-0804">Transcription</keyword>
<protein>
    <submittedName>
        <fullName evidence="9">RNA polymerase sigma-70 factor (ECF subfamily)</fullName>
    </submittedName>
</protein>
<dbReference type="InterPro" id="IPR013324">
    <property type="entry name" value="RNA_pol_sigma_r3/r4-like"/>
</dbReference>
<dbReference type="NCBIfam" id="TIGR02937">
    <property type="entry name" value="sigma70-ECF"/>
    <property type="match status" value="1"/>
</dbReference>
<dbReference type="GO" id="GO:0016987">
    <property type="term" value="F:sigma factor activity"/>
    <property type="evidence" value="ECO:0007669"/>
    <property type="project" value="UniProtKB-KW"/>
</dbReference>
<dbReference type="CDD" id="cd06171">
    <property type="entry name" value="Sigma70_r4"/>
    <property type="match status" value="1"/>
</dbReference>
<keyword evidence="4" id="KW-0238">DNA-binding</keyword>
<dbReference type="PANTHER" id="PTHR43133">
    <property type="entry name" value="RNA POLYMERASE ECF-TYPE SIGMA FACTO"/>
    <property type="match status" value="1"/>
</dbReference>
<evidence type="ECO:0000256" key="2">
    <source>
        <dbReference type="ARBA" id="ARBA00023015"/>
    </source>
</evidence>
<evidence type="ECO:0000256" key="3">
    <source>
        <dbReference type="ARBA" id="ARBA00023082"/>
    </source>
</evidence>
<evidence type="ECO:0000259" key="7">
    <source>
        <dbReference type="Pfam" id="PF04542"/>
    </source>
</evidence>
<sequence length="209" mass="22488">MSSPDPSSGGDGAAAASKPGRAGHGWDGAADEWLIAQAVSGSKFSGQAFEVLLRRHRDRIYRIALRLTGDPVDAQDVAQDVAVQLWRALAGFTGSSTFSTWLYRIVVNRSLNHRRAQRVPGRRTEVLGEADHPTVRGPEPRVLDAARLDAAGAALSALPAEQRAAVVLCQIEGLSYREAAAIVGVSEAALRSRLERGRRNLVAAMREWT</sequence>
<gene>
    <name evidence="9" type="ORF">BJ983_005944</name>
</gene>
<dbReference type="InterPro" id="IPR013325">
    <property type="entry name" value="RNA_pol_sigma_r2"/>
</dbReference>
<dbReference type="EMBL" id="JACCBN010000001">
    <property type="protein sequence ID" value="NYD39842.1"/>
    <property type="molecule type" value="Genomic_DNA"/>
</dbReference>
<evidence type="ECO:0000313" key="10">
    <source>
        <dbReference type="Proteomes" id="UP000535890"/>
    </source>
</evidence>
<comment type="similarity">
    <text evidence="1">Belongs to the sigma-70 factor family. ECF subfamily.</text>
</comment>
<feature type="compositionally biased region" description="Low complexity" evidence="6">
    <location>
        <begin position="1"/>
        <end position="20"/>
    </location>
</feature>
<organism evidence="9 10">
    <name type="scientific">Actinomycetospora corticicola</name>
    <dbReference type="NCBI Taxonomy" id="663602"/>
    <lineage>
        <taxon>Bacteria</taxon>
        <taxon>Bacillati</taxon>
        <taxon>Actinomycetota</taxon>
        <taxon>Actinomycetes</taxon>
        <taxon>Pseudonocardiales</taxon>
        <taxon>Pseudonocardiaceae</taxon>
        <taxon>Actinomycetospora</taxon>
    </lineage>
</organism>
<dbReference type="InterPro" id="IPR013249">
    <property type="entry name" value="RNA_pol_sigma70_r4_t2"/>
</dbReference>
<dbReference type="InterPro" id="IPR036388">
    <property type="entry name" value="WH-like_DNA-bd_sf"/>
</dbReference>
<dbReference type="Pfam" id="PF08281">
    <property type="entry name" value="Sigma70_r4_2"/>
    <property type="match status" value="1"/>
</dbReference>
<dbReference type="InterPro" id="IPR014284">
    <property type="entry name" value="RNA_pol_sigma-70_dom"/>
</dbReference>
<dbReference type="Proteomes" id="UP000535890">
    <property type="component" value="Unassembled WGS sequence"/>
</dbReference>
<evidence type="ECO:0000256" key="4">
    <source>
        <dbReference type="ARBA" id="ARBA00023125"/>
    </source>
</evidence>
<evidence type="ECO:0000259" key="8">
    <source>
        <dbReference type="Pfam" id="PF08281"/>
    </source>
</evidence>
<dbReference type="Gene3D" id="1.10.10.10">
    <property type="entry name" value="Winged helix-like DNA-binding domain superfamily/Winged helix DNA-binding domain"/>
    <property type="match status" value="1"/>
</dbReference>
<dbReference type="InterPro" id="IPR007627">
    <property type="entry name" value="RNA_pol_sigma70_r2"/>
</dbReference>
<reference evidence="9 10" key="1">
    <citation type="submission" date="2020-07" db="EMBL/GenBank/DDBJ databases">
        <title>Sequencing the genomes of 1000 actinobacteria strains.</title>
        <authorList>
            <person name="Klenk H.-P."/>
        </authorList>
    </citation>
    <scope>NUCLEOTIDE SEQUENCE [LARGE SCALE GENOMIC DNA]</scope>
    <source>
        <strain evidence="9 10">DSM 45772</strain>
    </source>
</reference>
<feature type="region of interest" description="Disordered" evidence="6">
    <location>
        <begin position="1"/>
        <end position="24"/>
    </location>
</feature>
<feature type="domain" description="RNA polymerase sigma-70 region 2" evidence="7">
    <location>
        <begin position="52"/>
        <end position="118"/>
    </location>
</feature>
<keyword evidence="10" id="KW-1185">Reference proteome</keyword>
<evidence type="ECO:0000256" key="1">
    <source>
        <dbReference type="ARBA" id="ARBA00010641"/>
    </source>
</evidence>
<dbReference type="AlphaFoldDB" id="A0A7Y9E2S2"/>
<dbReference type="SUPFAM" id="SSF88946">
    <property type="entry name" value="Sigma2 domain of RNA polymerase sigma factors"/>
    <property type="match status" value="1"/>
</dbReference>
<dbReference type="Pfam" id="PF04542">
    <property type="entry name" value="Sigma70_r2"/>
    <property type="match status" value="1"/>
</dbReference>
<dbReference type="GO" id="GO:0003677">
    <property type="term" value="F:DNA binding"/>
    <property type="evidence" value="ECO:0007669"/>
    <property type="project" value="UniProtKB-KW"/>
</dbReference>
<dbReference type="SUPFAM" id="SSF88659">
    <property type="entry name" value="Sigma3 and sigma4 domains of RNA polymerase sigma factors"/>
    <property type="match status" value="1"/>
</dbReference>
<feature type="domain" description="RNA polymerase sigma factor 70 region 4 type 2" evidence="8">
    <location>
        <begin position="151"/>
        <end position="201"/>
    </location>
</feature>